<dbReference type="GO" id="GO:0005886">
    <property type="term" value="C:plasma membrane"/>
    <property type="evidence" value="ECO:0007669"/>
    <property type="project" value="UniProtKB-SubCell"/>
</dbReference>
<protein>
    <submittedName>
        <fullName evidence="11">Biopolymer transporter ExbB</fullName>
    </submittedName>
</protein>
<evidence type="ECO:0000256" key="5">
    <source>
        <dbReference type="ARBA" id="ARBA00022692"/>
    </source>
</evidence>
<dbReference type="OrthoDB" id="9806929at2"/>
<dbReference type="Pfam" id="PF01618">
    <property type="entry name" value="MotA_ExbB"/>
    <property type="match status" value="1"/>
</dbReference>
<keyword evidence="7 9" id="KW-1133">Transmembrane helix</keyword>
<feature type="transmembrane region" description="Helical" evidence="9">
    <location>
        <begin position="6"/>
        <end position="25"/>
    </location>
</feature>
<evidence type="ECO:0000256" key="2">
    <source>
        <dbReference type="ARBA" id="ARBA00008038"/>
    </source>
</evidence>
<dbReference type="GO" id="GO:0006935">
    <property type="term" value="P:chemotaxis"/>
    <property type="evidence" value="ECO:0007669"/>
    <property type="project" value="InterPro"/>
</dbReference>
<keyword evidence="6" id="KW-0283">Flagellar rotation</keyword>
<dbReference type="AlphaFoldDB" id="A0A2K8MGL6"/>
<feature type="transmembrane region" description="Helical" evidence="9">
    <location>
        <begin position="114"/>
        <end position="139"/>
    </location>
</feature>
<evidence type="ECO:0000256" key="9">
    <source>
        <dbReference type="SAM" id="Phobius"/>
    </source>
</evidence>
<feature type="transmembrane region" description="Helical" evidence="9">
    <location>
        <begin position="151"/>
        <end position="177"/>
    </location>
</feature>
<evidence type="ECO:0000256" key="3">
    <source>
        <dbReference type="ARBA" id="ARBA00022448"/>
    </source>
</evidence>
<comment type="similarity">
    <text evidence="2">Belongs to the MotA family.</text>
</comment>
<proteinExistence type="inferred from homology"/>
<organism evidence="11 12">
    <name type="scientific">Sphingomonas psychrotolerans</name>
    <dbReference type="NCBI Taxonomy" id="1327635"/>
    <lineage>
        <taxon>Bacteria</taxon>
        <taxon>Pseudomonadati</taxon>
        <taxon>Pseudomonadota</taxon>
        <taxon>Alphaproteobacteria</taxon>
        <taxon>Sphingomonadales</taxon>
        <taxon>Sphingomonadaceae</taxon>
        <taxon>Sphingomonas</taxon>
    </lineage>
</organism>
<dbReference type="GO" id="GO:0071978">
    <property type="term" value="P:bacterial-type flagellum-dependent swarming motility"/>
    <property type="evidence" value="ECO:0007669"/>
    <property type="project" value="InterPro"/>
</dbReference>
<evidence type="ECO:0000256" key="6">
    <source>
        <dbReference type="ARBA" id="ARBA00022779"/>
    </source>
</evidence>
<dbReference type="PANTHER" id="PTHR30433">
    <property type="entry name" value="CHEMOTAXIS PROTEIN MOTA"/>
    <property type="match status" value="1"/>
</dbReference>
<evidence type="ECO:0000313" key="11">
    <source>
        <dbReference type="EMBL" id="ATY33025.1"/>
    </source>
</evidence>
<sequence>MDFAPFLDPIALAIVLGGTVVAVLLRTPLGDLGRGVAALRTLCRRGFDVEPLLAQVAAFGRIVQRHGVIALDRSVIADPDLAAAVAAIVDGASPEHVSALLDQRRLARFERHRAVADLWTGAADIAPAMGMIGTLIGLVQMFTAMRDPKTIGAAMAVALLTTLYGAIVACLIATPVASRLKRHARHEAQERARLVTPLAELAAIQPRLGARELAA</sequence>
<evidence type="ECO:0000256" key="7">
    <source>
        <dbReference type="ARBA" id="ARBA00022989"/>
    </source>
</evidence>
<evidence type="ECO:0000259" key="10">
    <source>
        <dbReference type="Pfam" id="PF01618"/>
    </source>
</evidence>
<evidence type="ECO:0000256" key="8">
    <source>
        <dbReference type="ARBA" id="ARBA00023136"/>
    </source>
</evidence>
<dbReference type="EMBL" id="CP024923">
    <property type="protein sequence ID" value="ATY33025.1"/>
    <property type="molecule type" value="Genomic_DNA"/>
</dbReference>
<dbReference type="InterPro" id="IPR002898">
    <property type="entry name" value="MotA_ExbB_proton_chnl"/>
</dbReference>
<dbReference type="InterPro" id="IPR047055">
    <property type="entry name" value="MotA-like"/>
</dbReference>
<dbReference type="KEGG" id="sphc:CVN68_14510"/>
<evidence type="ECO:0000313" key="12">
    <source>
        <dbReference type="Proteomes" id="UP000229081"/>
    </source>
</evidence>
<keyword evidence="3" id="KW-0813">Transport</keyword>
<name>A0A2K8MGL6_9SPHN</name>
<dbReference type="RefSeq" id="WP_100282830.1">
    <property type="nucleotide sequence ID" value="NZ_CP024923.1"/>
</dbReference>
<comment type="subcellular location">
    <subcellularLocation>
        <location evidence="1">Cell membrane</location>
        <topology evidence="1">Multi-pass membrane protein</topology>
    </subcellularLocation>
</comment>
<keyword evidence="4" id="KW-1003">Cell membrane</keyword>
<keyword evidence="8 9" id="KW-0472">Membrane</keyword>
<reference evidence="11 12" key="1">
    <citation type="submission" date="2017-11" db="EMBL/GenBank/DDBJ databases">
        <title>Complete genome sequence of Sphingomonas sp. Strain Cra20, a psychrotolerant potential plant growth promoting rhizobacteria.</title>
        <authorList>
            <person name="Luo Y."/>
        </authorList>
    </citation>
    <scope>NUCLEOTIDE SEQUENCE [LARGE SCALE GENOMIC DNA]</scope>
    <source>
        <strain evidence="11 12">Cra20</strain>
    </source>
</reference>
<keyword evidence="12" id="KW-1185">Reference proteome</keyword>
<evidence type="ECO:0000256" key="4">
    <source>
        <dbReference type="ARBA" id="ARBA00022475"/>
    </source>
</evidence>
<feature type="domain" description="MotA/TolQ/ExbB proton channel" evidence="10">
    <location>
        <begin position="78"/>
        <end position="191"/>
    </location>
</feature>
<keyword evidence="5 9" id="KW-0812">Transmembrane</keyword>
<dbReference type="PANTHER" id="PTHR30433:SF2">
    <property type="entry name" value="MOTILITY PROTEIN A"/>
    <property type="match status" value="1"/>
</dbReference>
<dbReference type="Proteomes" id="UP000229081">
    <property type="component" value="Chromosome"/>
</dbReference>
<evidence type="ECO:0000256" key="1">
    <source>
        <dbReference type="ARBA" id="ARBA00004651"/>
    </source>
</evidence>
<accession>A0A2K8MGL6</accession>
<dbReference type="PROSITE" id="PS01307">
    <property type="entry name" value="MOTA"/>
    <property type="match status" value="1"/>
</dbReference>
<gene>
    <name evidence="11" type="ORF">CVN68_14510</name>
</gene>
<dbReference type="InterPro" id="IPR000540">
    <property type="entry name" value="Flag_MotA_CS"/>
</dbReference>